<evidence type="ECO:0000313" key="10">
    <source>
        <dbReference type="Proteomes" id="UP000562395"/>
    </source>
</evidence>
<dbReference type="GO" id="GO:0050660">
    <property type="term" value="F:flavin adenine dinucleotide binding"/>
    <property type="evidence" value="ECO:0007669"/>
    <property type="project" value="InterPro"/>
</dbReference>
<sequence>MNDPDYIIVGAGSAGAVLAERLSADGRTKVLLLESGPSHRHPFIAMPKGLGKILGRPSHTWQYQTEESDGIAAEPWVRGRVLGGSSAINGMMYFRGQMADYEDWEKAGAAGWGSAEMARVFKEMEGENGVAADEGFLELSTPRPGDPLAEAFIAAGVRMGVTRVNDLNNPAQEGVGYAAQTIRRGIRISTGRAFLDRAARRSNLRIVTGFDADRVIFNGTRACGVEGRIGQDTVRFTTEGEVVLCAGALNTPAILQRSGVGDPGLLGRHGIGVVADNAGVGQHLLEHRALMLHYDLAQPLGENNAYRGARLLGNTLRYALTRSGPMAAPPYPAAGFFRSRPGLDRPDAEIIFAPYVMQMLETGLQTETWPSFHVFSFPARSRSRGSVRIATKDPATLPRIRPNYLSDPYDREVTISSYRFTVKWMRQPDIARLISRERAPVTEIVSDEDIIRYYKESGSSTFHSCGTCRMGSSSDSVVDARLQVRGVFGLRVADASVFPTMPSCNINGPVMAVGWRAAEIFRAGNG</sequence>
<evidence type="ECO:0000259" key="7">
    <source>
        <dbReference type="PROSITE" id="PS00623"/>
    </source>
</evidence>
<evidence type="ECO:0000256" key="4">
    <source>
        <dbReference type="ARBA" id="ARBA00022827"/>
    </source>
</evidence>
<keyword evidence="10" id="KW-1185">Reference proteome</keyword>
<dbReference type="PANTHER" id="PTHR11552:SF147">
    <property type="entry name" value="CHOLINE DEHYDROGENASE, MITOCHONDRIAL"/>
    <property type="match status" value="1"/>
</dbReference>
<dbReference type="AlphaFoldDB" id="A0A7W5ZY44"/>
<evidence type="ECO:0000256" key="2">
    <source>
        <dbReference type="ARBA" id="ARBA00010790"/>
    </source>
</evidence>
<feature type="domain" description="Glucose-methanol-choline oxidoreductase N-terminal" evidence="7">
    <location>
        <begin position="79"/>
        <end position="102"/>
    </location>
</feature>
<dbReference type="PANTHER" id="PTHR11552">
    <property type="entry name" value="GLUCOSE-METHANOL-CHOLINE GMC OXIDOREDUCTASE"/>
    <property type="match status" value="1"/>
</dbReference>
<dbReference type="Pfam" id="PF00732">
    <property type="entry name" value="GMC_oxred_N"/>
    <property type="match status" value="1"/>
</dbReference>
<dbReference type="RefSeq" id="WP_183614610.1">
    <property type="nucleotide sequence ID" value="NZ_JACICY010000010.1"/>
</dbReference>
<dbReference type="InterPro" id="IPR000172">
    <property type="entry name" value="GMC_OxRdtase_N"/>
</dbReference>
<dbReference type="Gene3D" id="3.50.50.60">
    <property type="entry name" value="FAD/NAD(P)-binding domain"/>
    <property type="match status" value="1"/>
</dbReference>
<dbReference type="InterPro" id="IPR007867">
    <property type="entry name" value="GMC_OxRtase_C"/>
</dbReference>
<dbReference type="EMBL" id="JACICY010000010">
    <property type="protein sequence ID" value="MBB3862116.1"/>
    <property type="molecule type" value="Genomic_DNA"/>
</dbReference>
<gene>
    <name evidence="9" type="ORF">GGQ88_003414</name>
</gene>
<accession>A0A7W5ZY44</accession>
<evidence type="ECO:0000256" key="6">
    <source>
        <dbReference type="RuleBase" id="RU003968"/>
    </source>
</evidence>
<dbReference type="SUPFAM" id="SSF51905">
    <property type="entry name" value="FAD/NAD(P)-binding domain"/>
    <property type="match status" value="1"/>
</dbReference>
<dbReference type="InterPro" id="IPR036188">
    <property type="entry name" value="FAD/NAD-bd_sf"/>
</dbReference>
<name>A0A7W5ZY44_9SPHN</name>
<dbReference type="PIRSF" id="PIRSF000137">
    <property type="entry name" value="Alcohol_oxidase"/>
    <property type="match status" value="1"/>
</dbReference>
<dbReference type="GO" id="GO:0016614">
    <property type="term" value="F:oxidoreductase activity, acting on CH-OH group of donors"/>
    <property type="evidence" value="ECO:0007669"/>
    <property type="project" value="InterPro"/>
</dbReference>
<proteinExistence type="inferred from homology"/>
<evidence type="ECO:0000256" key="3">
    <source>
        <dbReference type="ARBA" id="ARBA00022630"/>
    </source>
</evidence>
<keyword evidence="4 5" id="KW-0274">FAD</keyword>
<evidence type="ECO:0000256" key="1">
    <source>
        <dbReference type="ARBA" id="ARBA00001974"/>
    </source>
</evidence>
<protein>
    <submittedName>
        <fullName evidence="9">Choline dehydrogenase-like flavoprotein</fullName>
    </submittedName>
</protein>
<reference evidence="9 10" key="1">
    <citation type="submission" date="2020-08" db="EMBL/GenBank/DDBJ databases">
        <title>Genomic Encyclopedia of Type Strains, Phase IV (KMG-IV): sequencing the most valuable type-strain genomes for metagenomic binning, comparative biology and taxonomic classification.</title>
        <authorList>
            <person name="Goeker M."/>
        </authorList>
    </citation>
    <scope>NUCLEOTIDE SEQUENCE [LARGE SCALE GENOMIC DNA]</scope>
    <source>
        <strain evidence="9 10">DSM 14552</strain>
    </source>
</reference>
<evidence type="ECO:0000313" key="9">
    <source>
        <dbReference type="EMBL" id="MBB3862116.1"/>
    </source>
</evidence>
<comment type="cofactor">
    <cofactor evidence="1 5">
        <name>FAD</name>
        <dbReference type="ChEBI" id="CHEBI:57692"/>
    </cofactor>
</comment>
<dbReference type="Gene3D" id="3.30.560.10">
    <property type="entry name" value="Glucose Oxidase, domain 3"/>
    <property type="match status" value="1"/>
</dbReference>
<evidence type="ECO:0000256" key="5">
    <source>
        <dbReference type="PIRSR" id="PIRSR000137-2"/>
    </source>
</evidence>
<comment type="caution">
    <text evidence="9">The sequence shown here is derived from an EMBL/GenBank/DDBJ whole genome shotgun (WGS) entry which is preliminary data.</text>
</comment>
<dbReference type="InterPro" id="IPR012132">
    <property type="entry name" value="GMC_OxRdtase"/>
</dbReference>
<organism evidence="9 10">
    <name type="scientific">Novosphingobium hassiacum</name>
    <dbReference type="NCBI Taxonomy" id="173676"/>
    <lineage>
        <taxon>Bacteria</taxon>
        <taxon>Pseudomonadati</taxon>
        <taxon>Pseudomonadota</taxon>
        <taxon>Alphaproteobacteria</taxon>
        <taxon>Sphingomonadales</taxon>
        <taxon>Sphingomonadaceae</taxon>
        <taxon>Novosphingobium</taxon>
    </lineage>
</organism>
<dbReference type="SUPFAM" id="SSF54373">
    <property type="entry name" value="FAD-linked reductases, C-terminal domain"/>
    <property type="match status" value="1"/>
</dbReference>
<feature type="binding site" evidence="5">
    <location>
        <position position="81"/>
    </location>
    <ligand>
        <name>FAD</name>
        <dbReference type="ChEBI" id="CHEBI:57692"/>
    </ligand>
</feature>
<feature type="domain" description="Glucose-methanol-choline oxidoreductase N-terminal" evidence="8">
    <location>
        <begin position="247"/>
        <end position="261"/>
    </location>
</feature>
<keyword evidence="3 6" id="KW-0285">Flavoprotein</keyword>
<dbReference type="PROSITE" id="PS00623">
    <property type="entry name" value="GMC_OXRED_1"/>
    <property type="match status" value="1"/>
</dbReference>
<evidence type="ECO:0000259" key="8">
    <source>
        <dbReference type="PROSITE" id="PS00624"/>
    </source>
</evidence>
<dbReference type="PROSITE" id="PS00624">
    <property type="entry name" value="GMC_OXRED_2"/>
    <property type="match status" value="1"/>
</dbReference>
<dbReference type="Proteomes" id="UP000562395">
    <property type="component" value="Unassembled WGS sequence"/>
</dbReference>
<dbReference type="Pfam" id="PF05199">
    <property type="entry name" value="GMC_oxred_C"/>
    <property type="match status" value="1"/>
</dbReference>
<comment type="similarity">
    <text evidence="2 6">Belongs to the GMC oxidoreductase family.</text>
</comment>